<accession>A0A0A8YVB7</accession>
<protein>
    <submittedName>
        <fullName evidence="1">Uncharacterized protein</fullName>
    </submittedName>
</protein>
<reference evidence="1" key="2">
    <citation type="journal article" date="2015" name="Data Brief">
        <title>Shoot transcriptome of the giant reed, Arundo donax.</title>
        <authorList>
            <person name="Barrero R.A."/>
            <person name="Guerrero F.D."/>
            <person name="Moolhuijzen P."/>
            <person name="Goolsby J.A."/>
            <person name="Tidwell J."/>
            <person name="Bellgard S.E."/>
            <person name="Bellgard M.I."/>
        </authorList>
    </citation>
    <scope>NUCLEOTIDE SEQUENCE</scope>
    <source>
        <tissue evidence="1">Shoot tissue taken approximately 20 cm above the soil surface</tissue>
    </source>
</reference>
<dbReference type="AlphaFoldDB" id="A0A0A8YVB7"/>
<dbReference type="EMBL" id="GBRH01271363">
    <property type="protein sequence ID" value="JAD26532.1"/>
    <property type="molecule type" value="Transcribed_RNA"/>
</dbReference>
<proteinExistence type="predicted"/>
<reference evidence="1" key="1">
    <citation type="submission" date="2014-09" db="EMBL/GenBank/DDBJ databases">
        <authorList>
            <person name="Magalhaes I.L.F."/>
            <person name="Oliveira U."/>
            <person name="Santos F.R."/>
            <person name="Vidigal T.H.D.A."/>
            <person name="Brescovit A.D."/>
            <person name="Santos A.J."/>
        </authorList>
    </citation>
    <scope>NUCLEOTIDE SEQUENCE</scope>
    <source>
        <tissue evidence="1">Shoot tissue taken approximately 20 cm above the soil surface</tissue>
    </source>
</reference>
<organism evidence="1">
    <name type="scientific">Arundo donax</name>
    <name type="common">Giant reed</name>
    <name type="synonym">Donax arundinaceus</name>
    <dbReference type="NCBI Taxonomy" id="35708"/>
    <lineage>
        <taxon>Eukaryota</taxon>
        <taxon>Viridiplantae</taxon>
        <taxon>Streptophyta</taxon>
        <taxon>Embryophyta</taxon>
        <taxon>Tracheophyta</taxon>
        <taxon>Spermatophyta</taxon>
        <taxon>Magnoliopsida</taxon>
        <taxon>Liliopsida</taxon>
        <taxon>Poales</taxon>
        <taxon>Poaceae</taxon>
        <taxon>PACMAD clade</taxon>
        <taxon>Arundinoideae</taxon>
        <taxon>Arundineae</taxon>
        <taxon>Arundo</taxon>
    </lineage>
</organism>
<sequence length="34" mass="3921">MKQFEHSSSTHLLKLIFHGCMVPHPLVTSLKPYL</sequence>
<evidence type="ECO:0000313" key="1">
    <source>
        <dbReference type="EMBL" id="JAD26532.1"/>
    </source>
</evidence>
<name>A0A0A8YVB7_ARUDO</name>